<dbReference type="InterPro" id="IPR054495">
    <property type="entry name" value="DUF488-N3a"/>
</dbReference>
<dbReference type="RefSeq" id="WP_098007486.1">
    <property type="nucleotide sequence ID" value="NZ_NUJB01000047.1"/>
</dbReference>
<reference evidence="2 3" key="1">
    <citation type="submission" date="2017-09" db="EMBL/GenBank/DDBJ databases">
        <title>Large-scale bioinformatics analysis of Bacillus genomes uncovers conserved roles of natural products in bacterial physiology.</title>
        <authorList>
            <consortium name="Agbiome Team Llc"/>
            <person name="Bleich R.M."/>
            <person name="Grubbs K.J."/>
            <person name="Santa Maria K.C."/>
            <person name="Allen S.E."/>
            <person name="Farag S."/>
            <person name="Shank E.A."/>
            <person name="Bowers A."/>
        </authorList>
    </citation>
    <scope>NUCLEOTIDE SEQUENCE [LARGE SCALE GENOMIC DNA]</scope>
    <source>
        <strain evidence="2 3">AFS092789</strain>
    </source>
</reference>
<dbReference type="Proteomes" id="UP000219922">
    <property type="component" value="Unassembled WGS sequence"/>
</dbReference>
<comment type="caution">
    <text evidence="2">The sequence shown here is derived from an EMBL/GenBank/DDBJ whole genome shotgun (WGS) entry which is preliminary data.</text>
</comment>
<proteinExistence type="predicted"/>
<name>A0A9X6SS32_BACCE</name>
<evidence type="ECO:0000313" key="2">
    <source>
        <dbReference type="EMBL" id="PDZ93863.1"/>
    </source>
</evidence>
<feature type="domain" description="DUF488" evidence="1">
    <location>
        <begin position="38"/>
        <end position="124"/>
    </location>
</feature>
<gene>
    <name evidence="2" type="ORF">CON36_36925</name>
</gene>
<sequence length="132" mass="15452">MNGTLYCVCISRIKDLPDIDLKFFAVRVKKFLPDGWEYIDSLAPSKRLFSDTQNFKKEGSWNEESFQKFYKPRFRDEITNNHQAKADLKRMVLELRSGKDVAFACYCGNHQICHRGIIGEIFENVGFQVIYI</sequence>
<organism evidence="2 3">
    <name type="scientific">Bacillus cereus</name>
    <dbReference type="NCBI Taxonomy" id="1396"/>
    <lineage>
        <taxon>Bacteria</taxon>
        <taxon>Bacillati</taxon>
        <taxon>Bacillota</taxon>
        <taxon>Bacilli</taxon>
        <taxon>Bacillales</taxon>
        <taxon>Bacillaceae</taxon>
        <taxon>Bacillus</taxon>
        <taxon>Bacillus cereus group</taxon>
    </lineage>
</organism>
<dbReference type="EMBL" id="NVMX01000357">
    <property type="protein sequence ID" value="PDZ93863.1"/>
    <property type="molecule type" value="Genomic_DNA"/>
</dbReference>
<evidence type="ECO:0000259" key="1">
    <source>
        <dbReference type="Pfam" id="PF22751"/>
    </source>
</evidence>
<protein>
    <recommendedName>
        <fullName evidence="1">DUF488 domain-containing protein</fullName>
    </recommendedName>
</protein>
<dbReference type="Pfam" id="PF22751">
    <property type="entry name" value="DUF488-N3a"/>
    <property type="match status" value="1"/>
</dbReference>
<dbReference type="AlphaFoldDB" id="A0A9X6SS32"/>
<accession>A0A9X6SS32</accession>
<evidence type="ECO:0000313" key="3">
    <source>
        <dbReference type="Proteomes" id="UP000219922"/>
    </source>
</evidence>